<dbReference type="AlphaFoldDB" id="A0A4C1TL53"/>
<name>A0A4C1TL53_EUMVA</name>
<comment type="caution">
    <text evidence="1">The sequence shown here is derived from an EMBL/GenBank/DDBJ whole genome shotgun (WGS) entry which is preliminary data.</text>
</comment>
<sequence>MAGKVLGSEKQRRGLVSRLLSDSRRIGMWKSIVSSARVERRIAIGNDPNPPATSPLVQEQYVPLEERVRKFMAALPPHFQGIYFYPQPNYTISCYVCLKKAPEPDGIATAVLKHLPRRAMVAVNRVFNGTLWTRVIASFLHQRSFCVAVNEALSTARPNRTGVPQDSCLSLSLYATYTHDISALRVHLEDWEDDVMLALYTNDSAFFASSRRTNLAARMIQ</sequence>
<keyword evidence="1" id="KW-0548">Nucleotidyltransferase</keyword>
<keyword evidence="1" id="KW-0695">RNA-directed DNA polymerase</keyword>
<gene>
    <name evidence="1" type="primary">pol</name>
    <name evidence="1" type="ORF">EVAR_92300_1</name>
</gene>
<reference evidence="1 2" key="1">
    <citation type="journal article" date="2019" name="Commun. Biol.">
        <title>The bagworm genome reveals a unique fibroin gene that provides high tensile strength.</title>
        <authorList>
            <person name="Kono N."/>
            <person name="Nakamura H."/>
            <person name="Ohtoshi R."/>
            <person name="Tomita M."/>
            <person name="Numata K."/>
            <person name="Arakawa K."/>
        </authorList>
    </citation>
    <scope>NUCLEOTIDE SEQUENCE [LARGE SCALE GENOMIC DNA]</scope>
</reference>
<dbReference type="OrthoDB" id="10065625at2759"/>
<proteinExistence type="predicted"/>
<keyword evidence="1" id="KW-0808">Transferase</keyword>
<dbReference type="GO" id="GO:0003964">
    <property type="term" value="F:RNA-directed DNA polymerase activity"/>
    <property type="evidence" value="ECO:0007669"/>
    <property type="project" value="UniProtKB-KW"/>
</dbReference>
<evidence type="ECO:0000313" key="2">
    <source>
        <dbReference type="Proteomes" id="UP000299102"/>
    </source>
</evidence>
<dbReference type="Proteomes" id="UP000299102">
    <property type="component" value="Unassembled WGS sequence"/>
</dbReference>
<organism evidence="1 2">
    <name type="scientific">Eumeta variegata</name>
    <name type="common">Bagworm moth</name>
    <name type="synonym">Eumeta japonica</name>
    <dbReference type="NCBI Taxonomy" id="151549"/>
    <lineage>
        <taxon>Eukaryota</taxon>
        <taxon>Metazoa</taxon>
        <taxon>Ecdysozoa</taxon>
        <taxon>Arthropoda</taxon>
        <taxon>Hexapoda</taxon>
        <taxon>Insecta</taxon>
        <taxon>Pterygota</taxon>
        <taxon>Neoptera</taxon>
        <taxon>Endopterygota</taxon>
        <taxon>Lepidoptera</taxon>
        <taxon>Glossata</taxon>
        <taxon>Ditrysia</taxon>
        <taxon>Tineoidea</taxon>
        <taxon>Psychidae</taxon>
        <taxon>Oiketicinae</taxon>
        <taxon>Eumeta</taxon>
    </lineage>
</organism>
<protein>
    <submittedName>
        <fullName evidence="1">RNA-directed DNA polymerase from mobile element jockey</fullName>
    </submittedName>
</protein>
<accession>A0A4C1TL53</accession>
<keyword evidence="2" id="KW-1185">Reference proteome</keyword>
<dbReference type="EMBL" id="BGZK01000070">
    <property type="protein sequence ID" value="GBP15309.1"/>
    <property type="molecule type" value="Genomic_DNA"/>
</dbReference>
<evidence type="ECO:0000313" key="1">
    <source>
        <dbReference type="EMBL" id="GBP15309.1"/>
    </source>
</evidence>